<evidence type="ECO:0000313" key="9">
    <source>
        <dbReference type="EMBL" id="EAV47170.1"/>
    </source>
</evidence>
<keyword evidence="4" id="KW-0560">Oxidoreductase</keyword>
<accession>A0P6L0</accession>
<organism evidence="9 10">
    <name type="scientific">Methylophilales bacterium HTCC2181</name>
    <dbReference type="NCBI Taxonomy" id="383631"/>
    <lineage>
        <taxon>Bacteria</taxon>
        <taxon>Pseudomonadati</taxon>
        <taxon>Pseudomonadota</taxon>
        <taxon>Betaproteobacteria</taxon>
        <taxon>Nitrosomonadales</taxon>
        <taxon>OM43 clade</taxon>
    </lineage>
</organism>
<keyword evidence="3" id="KW-0479">Metal-binding</keyword>
<feature type="domain" description="Nitrite/sulphite reductase 4Fe-4S" evidence="7">
    <location>
        <begin position="119"/>
        <end position="272"/>
    </location>
</feature>
<evidence type="ECO:0000256" key="3">
    <source>
        <dbReference type="ARBA" id="ARBA00022723"/>
    </source>
</evidence>
<dbReference type="EMBL" id="AAUX01000001">
    <property type="protein sequence ID" value="EAV47170.1"/>
    <property type="molecule type" value="Genomic_DNA"/>
</dbReference>
<gene>
    <name evidence="9" type="ORF">MB2181_03815</name>
</gene>
<dbReference type="Pfam" id="PF03460">
    <property type="entry name" value="NIR_SIR_ferr"/>
    <property type="match status" value="2"/>
</dbReference>
<dbReference type="AlphaFoldDB" id="A0P6L0"/>
<sequence length="552" mass="62732">MYKYDAIDQRLVDERVNQYEGQLSRYLNKELSDEEFRPLRLQNGLYIQRHAPMLRVAIPYGLLSSVQLRKLSLIADKYDRGYGHFSTRQNIQFNWPMLEDTPKILKELALVEMHAIQTSGNCIRNITTDQFSGVTPDEIVDPRYVAEIIRQWSTFHPEFALLPRKFKIAVTGSKKDRAIVQAHDIGLEFFLNQENKRAIKVWVGGGLGRTPILGSVIKEDLAWEHILTYCEAILRVYNLYGRRDNMYKARIKILVKALGIEHFRELVEQEWKFIKDGPNTIDESELKRVASFFTDPPYEKHTQNKINDHLDNKSFKQWLDRCTHSHKNKGYRSVTLSLKANHQAPGDATSEQMRLVADLADEYSFGEVRVSHEQNLILADVQEDNLFDLWEKAKSKNLATPNVGLLTDIVCCPGGDFCSLANAKSIPIAESIQEVFEDMDYLHDIGEIDLNISGCMNACGHHHVGHIGILGVDKDGSEWYQVTLGGNQGNFASIGKVIGPSFSAEEMPAVITKIIGTYTAQRHLDESFIDCVVRIGLEPFKVSVYGAKEVKS</sequence>
<dbReference type="InterPro" id="IPR051329">
    <property type="entry name" value="NIR_SIR_4Fe-4S"/>
</dbReference>
<keyword evidence="1" id="KW-0004">4Fe-4S</keyword>
<dbReference type="InterPro" id="IPR006067">
    <property type="entry name" value="NO2/SO3_Rdtase_4Fe4S_dom"/>
</dbReference>
<dbReference type="Gene3D" id="3.90.480.10">
    <property type="entry name" value="Sulfite Reductase Hemoprotein,Domain 2"/>
    <property type="match status" value="1"/>
</dbReference>
<dbReference type="OrthoDB" id="3189055at2"/>
<feature type="domain" description="Nitrite/Sulfite reductase ferredoxin-like" evidence="8">
    <location>
        <begin position="326"/>
        <end position="394"/>
    </location>
</feature>
<comment type="caution">
    <text evidence="9">The sequence shown here is derived from an EMBL/GenBank/DDBJ whole genome shotgun (WGS) entry which is preliminary data.</text>
</comment>
<dbReference type="Proteomes" id="UP000054262">
    <property type="component" value="Unassembled WGS sequence"/>
</dbReference>
<dbReference type="GO" id="GO:0016491">
    <property type="term" value="F:oxidoreductase activity"/>
    <property type="evidence" value="ECO:0007669"/>
    <property type="project" value="UniProtKB-KW"/>
</dbReference>
<evidence type="ECO:0000259" key="8">
    <source>
        <dbReference type="Pfam" id="PF03460"/>
    </source>
</evidence>
<evidence type="ECO:0000256" key="6">
    <source>
        <dbReference type="ARBA" id="ARBA00023014"/>
    </source>
</evidence>
<protein>
    <submittedName>
        <fullName evidence="9">Nitrite/sulfite reductase, hemoprotein beta-component, ferrodoxin-like:Nitrite and sulphite reductase 4Fe-4S</fullName>
    </submittedName>
</protein>
<reference evidence="9 10" key="1">
    <citation type="submission" date="2006-11" db="EMBL/GenBank/DDBJ databases">
        <authorList>
            <person name="Giovannoni S."/>
            <person name="Vergin K."/>
            <person name="Ferriera S."/>
            <person name="Johnson J."/>
            <person name="Kravitz S."/>
            <person name="Beeson K."/>
            <person name="Sutton G."/>
            <person name="Rogers Y.-H."/>
            <person name="Friedman R."/>
            <person name="Frazier M."/>
            <person name="Venter J.C."/>
        </authorList>
    </citation>
    <scope>NUCLEOTIDE SEQUENCE [LARGE SCALE GENOMIC DNA]</scope>
    <source>
        <strain evidence="9 10">HTCC2181</strain>
    </source>
</reference>
<dbReference type="GO" id="GO:0020037">
    <property type="term" value="F:heme binding"/>
    <property type="evidence" value="ECO:0007669"/>
    <property type="project" value="InterPro"/>
</dbReference>
<dbReference type="PANTHER" id="PTHR32439">
    <property type="entry name" value="FERREDOXIN--NITRITE REDUCTASE, CHLOROPLASTIC"/>
    <property type="match status" value="1"/>
</dbReference>
<dbReference type="SUPFAM" id="SSF56014">
    <property type="entry name" value="Nitrite and sulphite reductase 4Fe-4S domain-like"/>
    <property type="match status" value="2"/>
</dbReference>
<dbReference type="GO" id="GO:0046872">
    <property type="term" value="F:metal ion binding"/>
    <property type="evidence" value="ECO:0007669"/>
    <property type="project" value="UniProtKB-KW"/>
</dbReference>
<dbReference type="GO" id="GO:0051539">
    <property type="term" value="F:4 iron, 4 sulfur cluster binding"/>
    <property type="evidence" value="ECO:0007669"/>
    <property type="project" value="UniProtKB-KW"/>
</dbReference>
<dbReference type="InterPro" id="IPR036136">
    <property type="entry name" value="Nit/Sulf_reduc_fer-like_dom_sf"/>
</dbReference>
<evidence type="ECO:0000256" key="5">
    <source>
        <dbReference type="ARBA" id="ARBA00023004"/>
    </source>
</evidence>
<dbReference type="Gene3D" id="3.30.413.10">
    <property type="entry name" value="Sulfite Reductase Hemoprotein, domain 1"/>
    <property type="match status" value="2"/>
</dbReference>
<keyword evidence="6" id="KW-0411">Iron-sulfur</keyword>
<keyword evidence="5" id="KW-0408">Iron</keyword>
<feature type="domain" description="Nitrite/sulphite reductase 4Fe-4S" evidence="7">
    <location>
        <begin position="408"/>
        <end position="544"/>
    </location>
</feature>
<evidence type="ECO:0000256" key="4">
    <source>
        <dbReference type="ARBA" id="ARBA00023002"/>
    </source>
</evidence>
<evidence type="ECO:0000256" key="1">
    <source>
        <dbReference type="ARBA" id="ARBA00022485"/>
    </source>
</evidence>
<dbReference type="InterPro" id="IPR045854">
    <property type="entry name" value="NO2/SO3_Rdtase_4Fe4S_sf"/>
</dbReference>
<dbReference type="PANTHER" id="PTHR32439:SF9">
    <property type="entry name" value="BLR3264 PROTEIN"/>
    <property type="match status" value="1"/>
</dbReference>
<keyword evidence="2" id="KW-0349">Heme</keyword>
<evidence type="ECO:0000256" key="2">
    <source>
        <dbReference type="ARBA" id="ARBA00022617"/>
    </source>
</evidence>
<evidence type="ECO:0000259" key="7">
    <source>
        <dbReference type="Pfam" id="PF01077"/>
    </source>
</evidence>
<dbReference type="InterPro" id="IPR005117">
    <property type="entry name" value="NiRdtase/SiRdtase_haem-b_fer"/>
</dbReference>
<keyword evidence="10" id="KW-1185">Reference proteome</keyword>
<feature type="domain" description="Nitrite/Sulfite reductase ferredoxin-like" evidence="8">
    <location>
        <begin position="53"/>
        <end position="109"/>
    </location>
</feature>
<name>A0P6L0_9PROT</name>
<dbReference type="SUPFAM" id="SSF55124">
    <property type="entry name" value="Nitrite/Sulfite reductase N-terminal domain-like"/>
    <property type="match status" value="2"/>
</dbReference>
<dbReference type="Pfam" id="PF01077">
    <property type="entry name" value="NIR_SIR"/>
    <property type="match status" value="2"/>
</dbReference>
<evidence type="ECO:0000313" key="10">
    <source>
        <dbReference type="Proteomes" id="UP000054262"/>
    </source>
</evidence>
<proteinExistence type="predicted"/>